<reference evidence="2" key="2">
    <citation type="submission" date="2007-04" db="EMBL/GenBank/DDBJ databases">
        <title>The genome of the human body louse.</title>
        <authorList>
            <consortium name="The Human Body Louse Genome Consortium"/>
            <person name="Kirkness E."/>
            <person name="Walenz B."/>
            <person name="Hass B."/>
            <person name="Bruggner R."/>
            <person name="Strausberg R."/>
        </authorList>
    </citation>
    <scope>NUCLEOTIDE SEQUENCE</scope>
    <source>
        <strain evidence="2">USDA</strain>
    </source>
</reference>
<dbReference type="KEGG" id="phu:Phum_PHUM086040"/>
<dbReference type="GeneID" id="8231526"/>
<evidence type="ECO:0000313" key="2">
    <source>
        <dbReference type="EMBL" id="EEB11042.1"/>
    </source>
</evidence>
<dbReference type="CTD" id="8231526"/>
<sequence length="165" mass="17815">MTVKVNGQEVTSIDLNSYKLPNVGVGVGGGGYEPEVRNYQQVNSFGGEVPSLPQDNTNEKIVSPDSERSKEEKTLRDFVPDLGVEDKLINIFHPRPIVDTATKTELNSVSPGNKADVLGEFVVRSSESVSRAINAVLTVPRQAFKQLSTGATEKLNQIGAYIVGL</sequence>
<dbReference type="HOGENOM" id="CLU_1612793_0_0_1"/>
<dbReference type="EMBL" id="DS235053">
    <property type="protein sequence ID" value="EEB11042.1"/>
    <property type="molecule type" value="Genomic_DNA"/>
</dbReference>
<dbReference type="OrthoDB" id="6616542at2759"/>
<evidence type="ECO:0000313" key="3">
    <source>
        <dbReference type="EnsemblMetazoa" id="PHUM086040-PA"/>
    </source>
</evidence>
<dbReference type="RefSeq" id="XP_002423780.1">
    <property type="nucleotide sequence ID" value="XM_002423735.1"/>
</dbReference>
<protein>
    <submittedName>
        <fullName evidence="2 3">Uncharacterized protein</fullName>
    </submittedName>
</protein>
<dbReference type="AlphaFoldDB" id="E0VCD6"/>
<dbReference type="EnsemblMetazoa" id="PHUM086040-RA">
    <property type="protein sequence ID" value="PHUM086040-PA"/>
    <property type="gene ID" value="PHUM086040"/>
</dbReference>
<reference evidence="3" key="3">
    <citation type="submission" date="2021-02" db="UniProtKB">
        <authorList>
            <consortium name="EnsemblMetazoa"/>
        </authorList>
    </citation>
    <scope>IDENTIFICATION</scope>
    <source>
        <strain evidence="3">USDA</strain>
    </source>
</reference>
<gene>
    <name evidence="3" type="primary">8231526</name>
    <name evidence="2" type="ORF">Phum_PHUM086040</name>
</gene>
<accession>E0VCD6</accession>
<dbReference type="VEuPathDB" id="VectorBase:PHUM086040"/>
<dbReference type="Proteomes" id="UP000009046">
    <property type="component" value="Unassembled WGS sequence"/>
</dbReference>
<dbReference type="InParanoid" id="E0VCD6"/>
<organism>
    <name type="scientific">Pediculus humanus subsp. corporis</name>
    <name type="common">Body louse</name>
    <dbReference type="NCBI Taxonomy" id="121224"/>
    <lineage>
        <taxon>Eukaryota</taxon>
        <taxon>Metazoa</taxon>
        <taxon>Ecdysozoa</taxon>
        <taxon>Arthropoda</taxon>
        <taxon>Hexapoda</taxon>
        <taxon>Insecta</taxon>
        <taxon>Pterygota</taxon>
        <taxon>Neoptera</taxon>
        <taxon>Paraneoptera</taxon>
        <taxon>Psocodea</taxon>
        <taxon>Troctomorpha</taxon>
        <taxon>Phthiraptera</taxon>
        <taxon>Anoplura</taxon>
        <taxon>Pediculidae</taxon>
        <taxon>Pediculus</taxon>
    </lineage>
</organism>
<reference evidence="2" key="1">
    <citation type="submission" date="2007-04" db="EMBL/GenBank/DDBJ databases">
        <title>Annotation of Pediculus humanus corporis strain USDA.</title>
        <authorList>
            <person name="Kirkness E."/>
            <person name="Hannick L."/>
            <person name="Hass B."/>
            <person name="Bruggner R."/>
            <person name="Lawson D."/>
            <person name="Bidwell S."/>
            <person name="Joardar V."/>
            <person name="Caler E."/>
            <person name="Walenz B."/>
            <person name="Inman J."/>
            <person name="Schobel S."/>
            <person name="Galinsky K."/>
            <person name="Amedeo P."/>
            <person name="Strausberg R."/>
        </authorList>
    </citation>
    <scope>NUCLEOTIDE SEQUENCE</scope>
    <source>
        <strain evidence="2">USDA</strain>
    </source>
</reference>
<evidence type="ECO:0000313" key="4">
    <source>
        <dbReference type="Proteomes" id="UP000009046"/>
    </source>
</evidence>
<proteinExistence type="predicted"/>
<feature type="region of interest" description="Disordered" evidence="1">
    <location>
        <begin position="44"/>
        <end position="73"/>
    </location>
</feature>
<dbReference type="EMBL" id="AAZO01001027">
    <property type="status" value="NOT_ANNOTATED_CDS"/>
    <property type="molecule type" value="Genomic_DNA"/>
</dbReference>
<name>E0VCD6_PEDHC</name>
<evidence type="ECO:0000256" key="1">
    <source>
        <dbReference type="SAM" id="MobiDB-lite"/>
    </source>
</evidence>
<keyword evidence="4" id="KW-1185">Reference proteome</keyword>